<reference evidence="3" key="5">
    <citation type="submission" date="2018-04" db="UniProtKB">
        <authorList>
            <consortium name="EnsemblFungi"/>
        </authorList>
    </citation>
    <scope>IDENTIFICATION</scope>
    <source>
        <strain evidence="3">R3-111a-1</strain>
    </source>
</reference>
<dbReference type="AlphaFoldDB" id="J3P0I7"/>
<dbReference type="VEuPathDB" id="FungiDB:GGTG_07032"/>
<feature type="compositionally biased region" description="Basic and acidic residues" evidence="1">
    <location>
        <begin position="1"/>
        <end position="21"/>
    </location>
</feature>
<keyword evidence="4" id="KW-1185">Reference proteome</keyword>
<sequence length="69" mass="7571">MPGSGEREATQAEMETRRDSVSDLCDLAQALQVATGETEEDPRQMSRSGECDPNETRHHSEGGGQRHSQ</sequence>
<dbReference type="HOGENOM" id="CLU_2776074_0_0_1"/>
<dbReference type="EnsemblFungi" id="EJT77120">
    <property type="protein sequence ID" value="EJT77120"/>
    <property type="gene ID" value="GGTG_07032"/>
</dbReference>
<gene>
    <name evidence="3" type="primary">20347490</name>
    <name evidence="2" type="ORF">GGTG_07032</name>
</gene>
<name>J3P0I7_GAET3</name>
<dbReference type="RefSeq" id="XP_009223120.1">
    <property type="nucleotide sequence ID" value="XM_009224856.1"/>
</dbReference>
<reference evidence="3" key="4">
    <citation type="journal article" date="2015" name="G3 (Bethesda)">
        <title>Genome sequences of three phytopathogenic species of the Magnaporthaceae family of fungi.</title>
        <authorList>
            <person name="Okagaki L.H."/>
            <person name="Nunes C.C."/>
            <person name="Sailsbery J."/>
            <person name="Clay B."/>
            <person name="Brown D."/>
            <person name="John T."/>
            <person name="Oh Y."/>
            <person name="Young N."/>
            <person name="Fitzgerald M."/>
            <person name="Haas B.J."/>
            <person name="Zeng Q."/>
            <person name="Young S."/>
            <person name="Adiconis X."/>
            <person name="Fan L."/>
            <person name="Levin J.Z."/>
            <person name="Mitchell T.K."/>
            <person name="Okubara P.A."/>
            <person name="Farman M.L."/>
            <person name="Kohn L.M."/>
            <person name="Birren B."/>
            <person name="Ma L.-J."/>
            <person name="Dean R.A."/>
        </authorList>
    </citation>
    <scope>NUCLEOTIDE SEQUENCE</scope>
    <source>
        <strain evidence="3">R3-111a-1</strain>
    </source>
</reference>
<reference evidence="4" key="1">
    <citation type="submission" date="2010-07" db="EMBL/GenBank/DDBJ databases">
        <title>The genome sequence of Gaeumannomyces graminis var. tritici strain R3-111a-1.</title>
        <authorList>
            <consortium name="The Broad Institute Genome Sequencing Platform"/>
            <person name="Ma L.-J."/>
            <person name="Dead R."/>
            <person name="Young S."/>
            <person name="Zeng Q."/>
            <person name="Koehrsen M."/>
            <person name="Alvarado L."/>
            <person name="Berlin A."/>
            <person name="Chapman S.B."/>
            <person name="Chen Z."/>
            <person name="Freedman E."/>
            <person name="Gellesch M."/>
            <person name="Goldberg J."/>
            <person name="Griggs A."/>
            <person name="Gujja S."/>
            <person name="Heilman E.R."/>
            <person name="Heiman D."/>
            <person name="Hepburn T."/>
            <person name="Howarth C."/>
            <person name="Jen D."/>
            <person name="Larson L."/>
            <person name="Mehta T."/>
            <person name="Neiman D."/>
            <person name="Pearson M."/>
            <person name="Roberts A."/>
            <person name="Saif S."/>
            <person name="Shea T."/>
            <person name="Shenoy N."/>
            <person name="Sisk P."/>
            <person name="Stolte C."/>
            <person name="Sykes S."/>
            <person name="Walk T."/>
            <person name="White J."/>
            <person name="Yandava C."/>
            <person name="Haas B."/>
            <person name="Nusbaum C."/>
            <person name="Birren B."/>
        </authorList>
    </citation>
    <scope>NUCLEOTIDE SEQUENCE [LARGE SCALE GENOMIC DNA]</scope>
    <source>
        <strain evidence="4">R3-111a-1</strain>
    </source>
</reference>
<evidence type="ECO:0000313" key="3">
    <source>
        <dbReference type="EnsemblFungi" id="EJT77120"/>
    </source>
</evidence>
<evidence type="ECO:0000313" key="2">
    <source>
        <dbReference type="EMBL" id="EJT77120.1"/>
    </source>
</evidence>
<dbReference type="EMBL" id="GL385397">
    <property type="protein sequence ID" value="EJT77120.1"/>
    <property type="molecule type" value="Genomic_DNA"/>
</dbReference>
<dbReference type="Proteomes" id="UP000006039">
    <property type="component" value="Unassembled WGS sequence"/>
</dbReference>
<evidence type="ECO:0000313" key="4">
    <source>
        <dbReference type="Proteomes" id="UP000006039"/>
    </source>
</evidence>
<reference evidence="2" key="3">
    <citation type="submission" date="2010-09" db="EMBL/GenBank/DDBJ databases">
        <title>Annotation of Gaeumannomyces graminis var. tritici R3-111a-1.</title>
        <authorList>
            <consortium name="The Broad Institute Genome Sequencing Platform"/>
            <person name="Ma L.-J."/>
            <person name="Dead R."/>
            <person name="Young S.K."/>
            <person name="Zeng Q."/>
            <person name="Gargeya S."/>
            <person name="Fitzgerald M."/>
            <person name="Haas B."/>
            <person name="Abouelleil A."/>
            <person name="Alvarado L."/>
            <person name="Arachchi H.M."/>
            <person name="Berlin A."/>
            <person name="Brown A."/>
            <person name="Chapman S.B."/>
            <person name="Chen Z."/>
            <person name="Dunbar C."/>
            <person name="Freedman E."/>
            <person name="Gearin G."/>
            <person name="Gellesch M."/>
            <person name="Goldberg J."/>
            <person name="Griggs A."/>
            <person name="Gujja S."/>
            <person name="Heiman D."/>
            <person name="Howarth C."/>
            <person name="Larson L."/>
            <person name="Lui A."/>
            <person name="MacDonald P.J.P."/>
            <person name="Mehta T."/>
            <person name="Montmayeur A."/>
            <person name="Murphy C."/>
            <person name="Neiman D."/>
            <person name="Pearson M."/>
            <person name="Priest M."/>
            <person name="Roberts A."/>
            <person name="Saif S."/>
            <person name="Shea T."/>
            <person name="Shenoy N."/>
            <person name="Sisk P."/>
            <person name="Stolte C."/>
            <person name="Sykes S."/>
            <person name="Yandava C."/>
            <person name="Wortman J."/>
            <person name="Nusbaum C."/>
            <person name="Birren B."/>
        </authorList>
    </citation>
    <scope>NUCLEOTIDE SEQUENCE</scope>
    <source>
        <strain evidence="2">R3-111a-1</strain>
    </source>
</reference>
<proteinExistence type="predicted"/>
<dbReference type="GeneID" id="20347490"/>
<accession>J3P0I7</accession>
<evidence type="ECO:0000256" key="1">
    <source>
        <dbReference type="SAM" id="MobiDB-lite"/>
    </source>
</evidence>
<organism evidence="2">
    <name type="scientific">Gaeumannomyces tritici (strain R3-111a-1)</name>
    <name type="common">Wheat and barley take-all root rot fungus</name>
    <name type="synonym">Gaeumannomyces graminis var. tritici</name>
    <dbReference type="NCBI Taxonomy" id="644352"/>
    <lineage>
        <taxon>Eukaryota</taxon>
        <taxon>Fungi</taxon>
        <taxon>Dikarya</taxon>
        <taxon>Ascomycota</taxon>
        <taxon>Pezizomycotina</taxon>
        <taxon>Sordariomycetes</taxon>
        <taxon>Sordariomycetidae</taxon>
        <taxon>Magnaporthales</taxon>
        <taxon>Magnaporthaceae</taxon>
        <taxon>Gaeumannomyces</taxon>
    </lineage>
</organism>
<feature type="region of interest" description="Disordered" evidence="1">
    <location>
        <begin position="1"/>
        <end position="69"/>
    </location>
</feature>
<reference evidence="2" key="2">
    <citation type="submission" date="2010-07" db="EMBL/GenBank/DDBJ databases">
        <authorList>
            <consortium name="The Broad Institute Genome Sequencing Platform"/>
            <consortium name="Broad Institute Genome Sequencing Center for Infectious Disease"/>
            <person name="Ma L.-J."/>
            <person name="Dead R."/>
            <person name="Young S."/>
            <person name="Zeng Q."/>
            <person name="Koehrsen M."/>
            <person name="Alvarado L."/>
            <person name="Berlin A."/>
            <person name="Chapman S.B."/>
            <person name="Chen Z."/>
            <person name="Freedman E."/>
            <person name="Gellesch M."/>
            <person name="Goldberg J."/>
            <person name="Griggs A."/>
            <person name="Gujja S."/>
            <person name="Heilman E.R."/>
            <person name="Heiman D."/>
            <person name="Hepburn T."/>
            <person name="Howarth C."/>
            <person name="Jen D."/>
            <person name="Larson L."/>
            <person name="Mehta T."/>
            <person name="Neiman D."/>
            <person name="Pearson M."/>
            <person name="Roberts A."/>
            <person name="Saif S."/>
            <person name="Shea T."/>
            <person name="Shenoy N."/>
            <person name="Sisk P."/>
            <person name="Stolte C."/>
            <person name="Sykes S."/>
            <person name="Walk T."/>
            <person name="White J."/>
            <person name="Yandava C."/>
            <person name="Haas B."/>
            <person name="Nusbaum C."/>
            <person name="Birren B."/>
        </authorList>
    </citation>
    <scope>NUCLEOTIDE SEQUENCE</scope>
    <source>
        <strain evidence="2">R3-111a-1</strain>
    </source>
</reference>
<protein>
    <submittedName>
        <fullName evidence="2 3">Uncharacterized protein</fullName>
    </submittedName>
</protein>